<dbReference type="GO" id="GO:0004799">
    <property type="term" value="F:thymidylate synthase activity"/>
    <property type="evidence" value="ECO:0007669"/>
    <property type="project" value="UniProtKB-EC"/>
</dbReference>
<accession>A0ABU4W3F9</accession>
<name>A0ABU4W3F9_9HYPH</name>
<dbReference type="PANTHER" id="PTHR11548:SF9">
    <property type="entry name" value="THYMIDYLATE SYNTHASE"/>
    <property type="match status" value="1"/>
</dbReference>
<dbReference type="PANTHER" id="PTHR11548">
    <property type="entry name" value="THYMIDYLATE SYNTHASE 1"/>
    <property type="match status" value="1"/>
</dbReference>
<evidence type="ECO:0000313" key="6">
    <source>
        <dbReference type="Proteomes" id="UP001277561"/>
    </source>
</evidence>
<protein>
    <recommendedName>
        <fullName evidence="1">thymidylate synthase</fullName>
        <ecNumber evidence="1">2.1.1.45</ecNumber>
    </recommendedName>
</protein>
<dbReference type="InterPro" id="IPR000398">
    <property type="entry name" value="Thymidylate_synthase"/>
</dbReference>
<evidence type="ECO:0000256" key="2">
    <source>
        <dbReference type="ARBA" id="ARBA00022603"/>
    </source>
</evidence>
<comment type="caution">
    <text evidence="5">The sequence shown here is derived from an EMBL/GenBank/DDBJ whole genome shotgun (WGS) entry which is preliminary data.</text>
</comment>
<evidence type="ECO:0000256" key="3">
    <source>
        <dbReference type="ARBA" id="ARBA00022679"/>
    </source>
</evidence>
<dbReference type="InterPro" id="IPR036926">
    <property type="entry name" value="Thymidate_synth/dCMP_Mease_sf"/>
</dbReference>
<dbReference type="GO" id="GO:0032259">
    <property type="term" value="P:methylation"/>
    <property type="evidence" value="ECO:0007669"/>
    <property type="project" value="UniProtKB-KW"/>
</dbReference>
<dbReference type="Pfam" id="PF00303">
    <property type="entry name" value="Thymidylat_synt"/>
    <property type="match status" value="1"/>
</dbReference>
<evidence type="ECO:0000256" key="1">
    <source>
        <dbReference type="ARBA" id="ARBA00011947"/>
    </source>
</evidence>
<dbReference type="RefSeq" id="WP_320188508.1">
    <property type="nucleotide sequence ID" value="NZ_CP192764.1"/>
</dbReference>
<dbReference type="InterPro" id="IPR023451">
    <property type="entry name" value="Thymidate_synth/dCMP_Mease_dom"/>
</dbReference>
<proteinExistence type="predicted"/>
<dbReference type="SUPFAM" id="SSF55831">
    <property type="entry name" value="Thymidylate synthase/dCMP hydroxymethylase"/>
    <property type="match status" value="1"/>
</dbReference>
<feature type="domain" description="Thymidylate synthase/dCMP hydroxymethylase" evidence="4">
    <location>
        <begin position="62"/>
        <end position="231"/>
    </location>
</feature>
<sequence>MFTATANTIDGLLRQVFQHLLSDDNRNRRVYSRKGFSTETFPALLELENPRARISRSIGRSKITSALGEMSWYLAGSDALPFIKHYIDRYDEFSDDKATLNGAYGKRMFGMRGRYKVGDKVKVGTEWQRMIDTLKERPGSRNATIQLFSNADVRRNSLDIPCTCSLQFVIRDGLLDLEVHMRSNDAFLGLPHDVFSFTMFQEIAARQLGCDVGRYFHSVGSLHLYDDTKDLQPRKMAKSYINEHHLDDVPMTAMPDGDPWPSIREFLKVEEALRRGQVDADIPLSMEPYWRDLAVMLKIHAAGEDSDTAAVIKMHINDLSPGFKTFAIDKLKKVLGGDQSAKDYLRG</sequence>
<evidence type="ECO:0000259" key="4">
    <source>
        <dbReference type="Pfam" id="PF00303"/>
    </source>
</evidence>
<keyword evidence="2 5" id="KW-0489">Methyltransferase</keyword>
<dbReference type="InterPro" id="IPR045097">
    <property type="entry name" value="Thymidate_synth/dCMP_Mease"/>
</dbReference>
<dbReference type="Gene3D" id="3.30.572.10">
    <property type="entry name" value="Thymidylate synthase/dCMP hydroxymethylase domain"/>
    <property type="match status" value="1"/>
</dbReference>
<keyword evidence="6" id="KW-1185">Reference proteome</keyword>
<gene>
    <name evidence="5" type="ORF">RMS29_22365</name>
</gene>
<evidence type="ECO:0000313" key="5">
    <source>
        <dbReference type="EMBL" id="MDX8331962.1"/>
    </source>
</evidence>
<dbReference type="PRINTS" id="PR00108">
    <property type="entry name" value="THYMDSNTHASE"/>
</dbReference>
<keyword evidence="3 5" id="KW-0808">Transferase</keyword>
<dbReference type="CDD" id="cd00351">
    <property type="entry name" value="TS_Pyrimidine_HMase"/>
    <property type="match status" value="1"/>
</dbReference>
<dbReference type="EC" id="2.1.1.45" evidence="1"/>
<reference evidence="5" key="1">
    <citation type="journal article" date="2023" name="Phytobiomes J">
        <title>Deciphering the key players within the bacterial microbiota associated with aerial crown gall tumors on rhododendron: Insights into the gallobiome.</title>
        <authorList>
            <person name="Kuzmanovic N."/>
            <person name="Nesme J."/>
            <person name="Wolf J."/>
            <person name="Neumann-Schaal M."/>
            <person name="Petersen J."/>
            <person name="Fernandez-Gnecco G."/>
            <person name="Sproeer C."/>
            <person name="Bunk B."/>
            <person name="Overmann J."/>
            <person name="Sorensen S.J."/>
            <person name="Idczak E."/>
            <person name="Smalla K."/>
        </authorList>
    </citation>
    <scope>NUCLEOTIDE SEQUENCE [LARGE SCALE GENOMIC DNA]</scope>
    <source>
        <strain evidence="5">Rho-14.1</strain>
    </source>
</reference>
<dbReference type="EMBL" id="JAVRAD010000013">
    <property type="protein sequence ID" value="MDX8331962.1"/>
    <property type="molecule type" value="Genomic_DNA"/>
</dbReference>
<organism evidence="5 6">
    <name type="scientific">Agrobacterium rosae</name>
    <dbReference type="NCBI Taxonomy" id="1972867"/>
    <lineage>
        <taxon>Bacteria</taxon>
        <taxon>Pseudomonadati</taxon>
        <taxon>Pseudomonadota</taxon>
        <taxon>Alphaproteobacteria</taxon>
        <taxon>Hyphomicrobiales</taxon>
        <taxon>Rhizobiaceae</taxon>
        <taxon>Rhizobium/Agrobacterium group</taxon>
        <taxon>Agrobacterium</taxon>
    </lineage>
</organism>
<dbReference type="Proteomes" id="UP001277561">
    <property type="component" value="Unassembled WGS sequence"/>
</dbReference>